<dbReference type="AlphaFoldDB" id="A0A9P6T0K8"/>
<dbReference type="InterPro" id="IPR026749">
    <property type="entry name" value="Tmem135"/>
</dbReference>
<proteinExistence type="predicted"/>
<organism evidence="2 3">
    <name type="scientific">Entomortierella chlamydospora</name>
    <dbReference type="NCBI Taxonomy" id="101097"/>
    <lineage>
        <taxon>Eukaryota</taxon>
        <taxon>Fungi</taxon>
        <taxon>Fungi incertae sedis</taxon>
        <taxon>Mucoromycota</taxon>
        <taxon>Mortierellomycotina</taxon>
        <taxon>Mortierellomycetes</taxon>
        <taxon>Mortierellales</taxon>
        <taxon>Mortierellaceae</taxon>
        <taxon>Entomortierella</taxon>
    </lineage>
</organism>
<evidence type="ECO:0000256" key="1">
    <source>
        <dbReference type="SAM" id="Phobius"/>
    </source>
</evidence>
<gene>
    <name evidence="2" type="ORF">BGZ80_009680</name>
</gene>
<dbReference type="EMBL" id="JAAAID010000600">
    <property type="protein sequence ID" value="KAG0015736.1"/>
    <property type="molecule type" value="Genomic_DNA"/>
</dbReference>
<comment type="caution">
    <text evidence="2">The sequence shown here is derived from an EMBL/GenBank/DDBJ whole genome shotgun (WGS) entry which is preliminary data.</text>
</comment>
<keyword evidence="3" id="KW-1185">Reference proteome</keyword>
<dbReference type="PANTHER" id="PTHR12459:SF15">
    <property type="entry name" value="TRANSMEMBRANE PROTEIN 135"/>
    <property type="match status" value="1"/>
</dbReference>
<evidence type="ECO:0008006" key="4">
    <source>
        <dbReference type="Google" id="ProtNLM"/>
    </source>
</evidence>
<protein>
    <recommendedName>
        <fullName evidence="4">Transmembrane protein 135 N-terminal domain-containing protein</fullName>
    </recommendedName>
</protein>
<accession>A0A9P6T0K8</accession>
<feature type="transmembrane region" description="Helical" evidence="1">
    <location>
        <begin position="352"/>
        <end position="375"/>
    </location>
</feature>
<reference evidence="2" key="1">
    <citation type="journal article" date="2020" name="Fungal Divers.">
        <title>Resolving the Mortierellaceae phylogeny through synthesis of multi-gene phylogenetics and phylogenomics.</title>
        <authorList>
            <person name="Vandepol N."/>
            <person name="Liber J."/>
            <person name="Desiro A."/>
            <person name="Na H."/>
            <person name="Kennedy M."/>
            <person name="Barry K."/>
            <person name="Grigoriev I.V."/>
            <person name="Miller A.N."/>
            <person name="O'Donnell K."/>
            <person name="Stajich J.E."/>
            <person name="Bonito G."/>
        </authorList>
    </citation>
    <scope>NUCLEOTIDE SEQUENCE</scope>
    <source>
        <strain evidence="2">NRRL 2769</strain>
    </source>
</reference>
<feature type="transmembrane region" description="Helical" evidence="1">
    <location>
        <begin position="119"/>
        <end position="143"/>
    </location>
</feature>
<name>A0A9P6T0K8_9FUNG</name>
<dbReference type="Proteomes" id="UP000703661">
    <property type="component" value="Unassembled WGS sequence"/>
</dbReference>
<dbReference type="PANTHER" id="PTHR12459">
    <property type="entry name" value="TRANSMEMBRANE PROTEIN 135-RELATED"/>
    <property type="match status" value="1"/>
</dbReference>
<keyword evidence="1" id="KW-0472">Membrane</keyword>
<keyword evidence="1" id="KW-1133">Transmembrane helix</keyword>
<evidence type="ECO:0000313" key="2">
    <source>
        <dbReference type="EMBL" id="KAG0015736.1"/>
    </source>
</evidence>
<sequence length="472" mass="53825">MDPSSAWENFLEAIAALMSKALTDKETEKVIAGFNNFQQRLQRLSSQNLLRMNLEITAREKRVSNCKHDGKTCTQNVTRGFFKTWLIGYIVKYLIGVLPAILTGKILKNILKRSGGNDTVRFAFFLSSFLSAYKGVLCMMRYYRPDHKGDRLNAFVAGSVAGLTLLLDKNKNRRTALTLYLFTRSIQFGSSYLMKKWAEHRDANRAADRQALMNSSNRGHKGKFVSERRWDDILAKIMTSSAATVVMSLTAAVNLYSCFLEPSAVRKSYWNFIMEHSGLPQKFGPMFPPMVDTFRSQFNVLKEMPRDVLTGEFARAVKMYGTLNFIVTLVFQRKKLATEPKEVAYRYIRSTLRSCMFLTVYVLAAFYVPCWMRAILRKETAFTYLFNGIVSGLAVLIEAPGRQMELALYCLPRALETTWNLLLNRGLVRNIPHGDIALFSASMGVMMTIYQNDPSVINKHYLTVLTRIFGRN</sequence>
<evidence type="ECO:0000313" key="3">
    <source>
        <dbReference type="Proteomes" id="UP000703661"/>
    </source>
</evidence>
<keyword evidence="1" id="KW-0812">Transmembrane</keyword>
<feature type="transmembrane region" description="Helical" evidence="1">
    <location>
        <begin position="381"/>
        <end position="399"/>
    </location>
</feature>
<feature type="transmembrane region" description="Helical" evidence="1">
    <location>
        <begin position="86"/>
        <end position="107"/>
    </location>
</feature>